<protein>
    <submittedName>
        <fullName evidence="1">Uncharacterized protein</fullName>
    </submittedName>
</protein>
<reference evidence="1 2" key="1">
    <citation type="journal article" date="2019" name="Sci. Rep.">
        <title>Orb-weaving spider Araneus ventricosus genome elucidates the spidroin gene catalogue.</title>
        <authorList>
            <person name="Kono N."/>
            <person name="Nakamura H."/>
            <person name="Ohtoshi R."/>
            <person name="Moran D.A.P."/>
            <person name="Shinohara A."/>
            <person name="Yoshida Y."/>
            <person name="Fujiwara M."/>
            <person name="Mori M."/>
            <person name="Tomita M."/>
            <person name="Arakawa K."/>
        </authorList>
    </citation>
    <scope>NUCLEOTIDE SEQUENCE [LARGE SCALE GENOMIC DNA]</scope>
</reference>
<name>A0A4Y2H5S0_ARAVE</name>
<dbReference type="Proteomes" id="UP000499080">
    <property type="component" value="Unassembled WGS sequence"/>
</dbReference>
<comment type="caution">
    <text evidence="1">The sequence shown here is derived from an EMBL/GenBank/DDBJ whole genome shotgun (WGS) entry which is preliminary data.</text>
</comment>
<proteinExistence type="predicted"/>
<sequence>MKTIFELALPSSSFHTKSWKLDWIIRFGLHQSCIHGVSFVEYCHKPTNLRSRGRDPAASSPWLIEAFREVKLKKEILYYSAKDSETGPFGRFYTGNGCQAMSHMSAFPEFFV</sequence>
<accession>A0A4Y2H5S0</accession>
<evidence type="ECO:0000313" key="1">
    <source>
        <dbReference type="EMBL" id="GBM61642.1"/>
    </source>
</evidence>
<organism evidence="1 2">
    <name type="scientific">Araneus ventricosus</name>
    <name type="common">Orbweaver spider</name>
    <name type="synonym">Epeira ventricosa</name>
    <dbReference type="NCBI Taxonomy" id="182803"/>
    <lineage>
        <taxon>Eukaryota</taxon>
        <taxon>Metazoa</taxon>
        <taxon>Ecdysozoa</taxon>
        <taxon>Arthropoda</taxon>
        <taxon>Chelicerata</taxon>
        <taxon>Arachnida</taxon>
        <taxon>Araneae</taxon>
        <taxon>Araneomorphae</taxon>
        <taxon>Entelegynae</taxon>
        <taxon>Araneoidea</taxon>
        <taxon>Araneidae</taxon>
        <taxon>Araneus</taxon>
    </lineage>
</organism>
<gene>
    <name evidence="1" type="ORF">AVEN_64404_1</name>
</gene>
<keyword evidence="2" id="KW-1185">Reference proteome</keyword>
<dbReference type="AlphaFoldDB" id="A0A4Y2H5S0"/>
<dbReference type="EMBL" id="BGPR01001777">
    <property type="protein sequence ID" value="GBM61642.1"/>
    <property type="molecule type" value="Genomic_DNA"/>
</dbReference>
<evidence type="ECO:0000313" key="2">
    <source>
        <dbReference type="Proteomes" id="UP000499080"/>
    </source>
</evidence>